<sequence length="274" mass="31154">MPTTFKAMTRDGYSWKILAELLHNNIKTACFEIDSDGIRLRMMDHHRTILIDLELDADKFSVYKYKSDDKMYLGINLTHFHKMLKSIKKRDSIQLFITDDAPTDLGIKVIPKENNRVTTSFIKIQTIQNLDIDLPEGYGRPVIVPSSEFQKMCKGLTHISNETHVTSKGFLIRFSSDAGGVMKRFTEFGEAEDTDSDTEEDKDDSPEYDEKFDTEQLTRVTKLAGLHTAMQIYPKQENPLLIRSDVGSIGRISIYLKSKSLQAAESAVAESDDE</sequence>
<dbReference type="InterPro" id="IPR022649">
    <property type="entry name" value="Pr_cel_nuc_antig_C"/>
</dbReference>
<proteinExistence type="inferred from homology"/>
<dbReference type="InterPro" id="IPR046938">
    <property type="entry name" value="DNA_clamp_sf"/>
</dbReference>
<feature type="domain" description="Proliferating cell nuclear antigen PCNA C-terminal" evidence="5">
    <location>
        <begin position="141"/>
        <end position="257"/>
    </location>
</feature>
<dbReference type="GO" id="GO:0003677">
    <property type="term" value="F:DNA binding"/>
    <property type="evidence" value="ECO:0007669"/>
    <property type="project" value="UniProtKB-KW"/>
</dbReference>
<evidence type="ECO:0000313" key="6">
    <source>
        <dbReference type="EMBL" id="QHT29491.1"/>
    </source>
</evidence>
<evidence type="ECO:0000259" key="4">
    <source>
        <dbReference type="Pfam" id="PF00705"/>
    </source>
</evidence>
<dbReference type="PANTHER" id="PTHR11352">
    <property type="entry name" value="PROLIFERATING CELL NUCLEAR ANTIGEN"/>
    <property type="match status" value="1"/>
</dbReference>
<evidence type="ECO:0008006" key="7">
    <source>
        <dbReference type="Google" id="ProtNLM"/>
    </source>
</evidence>
<dbReference type="CDD" id="cd00577">
    <property type="entry name" value="PCNA"/>
    <property type="match status" value="1"/>
</dbReference>
<dbReference type="PANTHER" id="PTHR11352:SF0">
    <property type="entry name" value="PROLIFERATING CELL NUCLEAR ANTIGEN"/>
    <property type="match status" value="1"/>
</dbReference>
<feature type="region of interest" description="Disordered" evidence="3">
    <location>
        <begin position="187"/>
        <end position="213"/>
    </location>
</feature>
<dbReference type="EMBL" id="MN738878">
    <property type="protein sequence ID" value="QHT29491.1"/>
    <property type="molecule type" value="Genomic_DNA"/>
</dbReference>
<dbReference type="InterPro" id="IPR000730">
    <property type="entry name" value="Pr_cel_nuc_antig"/>
</dbReference>
<evidence type="ECO:0000256" key="3">
    <source>
        <dbReference type="SAM" id="MobiDB-lite"/>
    </source>
</evidence>
<evidence type="ECO:0000256" key="1">
    <source>
        <dbReference type="ARBA" id="ARBA00010462"/>
    </source>
</evidence>
<dbReference type="AlphaFoldDB" id="A0A6C0ELG1"/>
<dbReference type="InterPro" id="IPR022648">
    <property type="entry name" value="Pr_cel_nuc_antig_N"/>
</dbReference>
<accession>A0A6C0ELG1</accession>
<dbReference type="GO" id="GO:0030337">
    <property type="term" value="F:DNA polymerase processivity factor activity"/>
    <property type="evidence" value="ECO:0007669"/>
    <property type="project" value="InterPro"/>
</dbReference>
<organism evidence="6">
    <name type="scientific">viral metagenome</name>
    <dbReference type="NCBI Taxonomy" id="1070528"/>
    <lineage>
        <taxon>unclassified sequences</taxon>
        <taxon>metagenomes</taxon>
        <taxon>organismal metagenomes</taxon>
    </lineage>
</organism>
<dbReference type="SUPFAM" id="SSF55979">
    <property type="entry name" value="DNA clamp"/>
    <property type="match status" value="2"/>
</dbReference>
<name>A0A6C0ELG1_9ZZZZ</name>
<feature type="compositionally biased region" description="Acidic residues" evidence="3">
    <location>
        <begin position="189"/>
        <end position="207"/>
    </location>
</feature>
<dbReference type="GO" id="GO:0006275">
    <property type="term" value="P:regulation of DNA replication"/>
    <property type="evidence" value="ECO:0007669"/>
    <property type="project" value="InterPro"/>
</dbReference>
<comment type="similarity">
    <text evidence="1">Belongs to the PCNA family.</text>
</comment>
<keyword evidence="2" id="KW-0238">DNA-binding</keyword>
<dbReference type="Pfam" id="PF02747">
    <property type="entry name" value="PCNA_C"/>
    <property type="match status" value="1"/>
</dbReference>
<evidence type="ECO:0000256" key="2">
    <source>
        <dbReference type="ARBA" id="ARBA00023125"/>
    </source>
</evidence>
<reference evidence="6" key="1">
    <citation type="journal article" date="2020" name="Nature">
        <title>Giant virus diversity and host interactions through global metagenomics.</title>
        <authorList>
            <person name="Schulz F."/>
            <person name="Roux S."/>
            <person name="Paez-Espino D."/>
            <person name="Jungbluth S."/>
            <person name="Walsh D.A."/>
            <person name="Denef V.J."/>
            <person name="McMahon K.D."/>
            <person name="Konstantinidis K.T."/>
            <person name="Eloe-Fadrosh E.A."/>
            <person name="Kyrpides N.C."/>
            <person name="Woyke T."/>
        </authorList>
    </citation>
    <scope>NUCLEOTIDE SEQUENCE</scope>
    <source>
        <strain evidence="6">GVMAG-M-3300005589-24</strain>
    </source>
</reference>
<feature type="domain" description="Proliferating cell nuclear antigen PCNA N-terminal" evidence="4">
    <location>
        <begin position="15"/>
        <end position="128"/>
    </location>
</feature>
<dbReference type="GO" id="GO:0006272">
    <property type="term" value="P:leading strand elongation"/>
    <property type="evidence" value="ECO:0007669"/>
    <property type="project" value="TreeGrafter"/>
</dbReference>
<dbReference type="Gene3D" id="3.70.10.10">
    <property type="match status" value="1"/>
</dbReference>
<evidence type="ECO:0000259" key="5">
    <source>
        <dbReference type="Pfam" id="PF02747"/>
    </source>
</evidence>
<protein>
    <recommendedName>
        <fullName evidence="7">Proliferating cell nuclear antigen PCNA N-terminal domain-containing protein</fullName>
    </recommendedName>
</protein>
<dbReference type="Pfam" id="PF00705">
    <property type="entry name" value="PCNA_N"/>
    <property type="match status" value="1"/>
</dbReference>